<organism evidence="4 5">
    <name type="scientific">Gossypium australe</name>
    <dbReference type="NCBI Taxonomy" id="47621"/>
    <lineage>
        <taxon>Eukaryota</taxon>
        <taxon>Viridiplantae</taxon>
        <taxon>Streptophyta</taxon>
        <taxon>Embryophyta</taxon>
        <taxon>Tracheophyta</taxon>
        <taxon>Spermatophyta</taxon>
        <taxon>Magnoliopsida</taxon>
        <taxon>eudicotyledons</taxon>
        <taxon>Gunneridae</taxon>
        <taxon>Pentapetalae</taxon>
        <taxon>rosids</taxon>
        <taxon>malvids</taxon>
        <taxon>Malvales</taxon>
        <taxon>Malvaceae</taxon>
        <taxon>Malvoideae</taxon>
        <taxon>Gossypium</taxon>
    </lineage>
</organism>
<reference evidence="5" key="1">
    <citation type="journal article" date="2019" name="Plant Biotechnol. J.">
        <title>Genome sequencing of the Australian wild diploid species Gossypium australe highlights disease resistance and delayed gland morphogenesis.</title>
        <authorList>
            <person name="Cai Y."/>
            <person name="Cai X."/>
            <person name="Wang Q."/>
            <person name="Wang P."/>
            <person name="Zhang Y."/>
            <person name="Cai C."/>
            <person name="Xu Y."/>
            <person name="Wang K."/>
            <person name="Zhou Z."/>
            <person name="Wang C."/>
            <person name="Geng S."/>
            <person name="Li B."/>
            <person name="Dong Q."/>
            <person name="Hou Y."/>
            <person name="Wang H."/>
            <person name="Ai P."/>
            <person name="Liu Z."/>
            <person name="Yi F."/>
            <person name="Sun M."/>
            <person name="An G."/>
            <person name="Cheng J."/>
            <person name="Zhang Y."/>
            <person name="Shi Q."/>
            <person name="Xie Y."/>
            <person name="Shi X."/>
            <person name="Chang Y."/>
            <person name="Huang F."/>
            <person name="Chen Y."/>
            <person name="Hong S."/>
            <person name="Mi L."/>
            <person name="Sun Q."/>
            <person name="Zhang L."/>
            <person name="Zhou B."/>
            <person name="Peng R."/>
            <person name="Zhang X."/>
            <person name="Liu F."/>
        </authorList>
    </citation>
    <scope>NUCLEOTIDE SEQUENCE [LARGE SCALE GENOMIC DNA]</scope>
    <source>
        <strain evidence="5">cv. PA1801</strain>
    </source>
</reference>
<feature type="region of interest" description="Disordered" evidence="2">
    <location>
        <begin position="102"/>
        <end position="123"/>
    </location>
</feature>
<feature type="region of interest" description="Disordered" evidence="2">
    <location>
        <begin position="191"/>
        <end position="223"/>
    </location>
</feature>
<keyword evidence="5" id="KW-1185">Reference proteome</keyword>
<keyword evidence="1" id="KW-0863">Zinc-finger</keyword>
<name>A0A5B6W9I4_9ROSI</name>
<accession>A0A5B6W9I4</accession>
<proteinExistence type="predicted"/>
<dbReference type="SMART" id="SM00343">
    <property type="entry name" value="ZnF_C2HC"/>
    <property type="match status" value="1"/>
</dbReference>
<dbReference type="GO" id="GO:0003676">
    <property type="term" value="F:nucleic acid binding"/>
    <property type="evidence" value="ECO:0007669"/>
    <property type="project" value="InterPro"/>
</dbReference>
<dbReference type="Gene3D" id="4.10.60.10">
    <property type="entry name" value="Zinc finger, CCHC-type"/>
    <property type="match status" value="1"/>
</dbReference>
<feature type="compositionally biased region" description="Polar residues" evidence="2">
    <location>
        <begin position="192"/>
        <end position="202"/>
    </location>
</feature>
<dbReference type="InterPro" id="IPR021109">
    <property type="entry name" value="Peptidase_aspartic_dom_sf"/>
</dbReference>
<evidence type="ECO:0000256" key="1">
    <source>
        <dbReference type="PROSITE-ProRule" id="PRU00047"/>
    </source>
</evidence>
<dbReference type="PANTHER" id="PTHR15503:SF45">
    <property type="entry name" value="RNA-DIRECTED DNA POLYMERASE HOMOLOG"/>
    <property type="match status" value="1"/>
</dbReference>
<dbReference type="InterPro" id="IPR032567">
    <property type="entry name" value="RTL1-rel"/>
</dbReference>
<dbReference type="Pfam" id="PF08284">
    <property type="entry name" value="RVP_2"/>
    <property type="match status" value="1"/>
</dbReference>
<dbReference type="CDD" id="cd00303">
    <property type="entry name" value="retropepsin_like"/>
    <property type="match status" value="1"/>
</dbReference>
<feature type="compositionally biased region" description="Polar residues" evidence="2">
    <location>
        <begin position="209"/>
        <end position="218"/>
    </location>
</feature>
<dbReference type="GO" id="GO:0008270">
    <property type="term" value="F:zinc ion binding"/>
    <property type="evidence" value="ECO:0007669"/>
    <property type="project" value="UniProtKB-KW"/>
</dbReference>
<evidence type="ECO:0000259" key="3">
    <source>
        <dbReference type="PROSITE" id="PS50158"/>
    </source>
</evidence>
<protein>
    <submittedName>
        <fullName evidence="4">Gag-Pol polyprotein</fullName>
    </submittedName>
</protein>
<gene>
    <name evidence="4" type="ORF">EPI10_011414</name>
</gene>
<dbReference type="SUPFAM" id="SSF50630">
    <property type="entry name" value="Acid proteases"/>
    <property type="match status" value="1"/>
</dbReference>
<keyword evidence="1" id="KW-0862">Zinc</keyword>
<keyword evidence="1" id="KW-0479">Metal-binding</keyword>
<dbReference type="PROSITE" id="PS50158">
    <property type="entry name" value="ZF_CCHC"/>
    <property type="match status" value="1"/>
</dbReference>
<evidence type="ECO:0000313" key="4">
    <source>
        <dbReference type="EMBL" id="KAA3477532.1"/>
    </source>
</evidence>
<dbReference type="EMBL" id="SMMG02000004">
    <property type="protein sequence ID" value="KAA3477532.1"/>
    <property type="molecule type" value="Genomic_DNA"/>
</dbReference>
<evidence type="ECO:0000313" key="5">
    <source>
        <dbReference type="Proteomes" id="UP000325315"/>
    </source>
</evidence>
<comment type="caution">
    <text evidence="4">The sequence shown here is derived from an EMBL/GenBank/DDBJ whole genome shotgun (WGS) entry which is preliminary data.</text>
</comment>
<dbReference type="Gene3D" id="2.40.70.10">
    <property type="entry name" value="Acid Proteases"/>
    <property type="match status" value="1"/>
</dbReference>
<dbReference type="InterPro" id="IPR001878">
    <property type="entry name" value="Znf_CCHC"/>
</dbReference>
<evidence type="ECO:0000256" key="2">
    <source>
        <dbReference type="SAM" id="MobiDB-lite"/>
    </source>
</evidence>
<sequence>MEYSYICGTERKGYLAFLPRKIQKEKRKEFLELKQDRMTVTKYELSKYARECVSTEAIMYKRFEDGLNEDIRLLVGILELNVFVVLVGRACKAKELSKEKRKAEFETRDSRKRSMSKPFQSSSMKLKDLYTRSNASAGYPNRYHRKFNGPKCQHCGRRHPGECRMNNWACFKCGSQDHFIRDCLEMTEKDSFQNARPSNTATRGRPLKNTGSGKSNRGVSKELTTRSEVRALARAYAIRTREYASSPDVIIGTFSFYDTNVVALIDPGLTHSYICMNLVSNKNLPVESTEFVIKVSNCLGKYVLVDKVCKSCPLMIRGHYFLANLMLLPFDEFDVILGTDSLTLHDVVVNCR</sequence>
<dbReference type="PANTHER" id="PTHR15503">
    <property type="entry name" value="LDOC1 RELATED"/>
    <property type="match status" value="1"/>
</dbReference>
<dbReference type="AlphaFoldDB" id="A0A5B6W9I4"/>
<dbReference type="OrthoDB" id="849129at2759"/>
<dbReference type="Proteomes" id="UP000325315">
    <property type="component" value="Unassembled WGS sequence"/>
</dbReference>
<feature type="domain" description="CCHC-type" evidence="3">
    <location>
        <begin position="170"/>
        <end position="183"/>
    </location>
</feature>